<proteinExistence type="predicted"/>
<comment type="caution">
    <text evidence="2">The sequence shown here is derived from an EMBL/GenBank/DDBJ whole genome shotgun (WGS) entry which is preliminary data.</text>
</comment>
<gene>
    <name evidence="2" type="ORF">ACFPYI_20980</name>
</gene>
<organism evidence="2 3">
    <name type="scientific">Halomarina salina</name>
    <dbReference type="NCBI Taxonomy" id="1872699"/>
    <lineage>
        <taxon>Archaea</taxon>
        <taxon>Methanobacteriati</taxon>
        <taxon>Methanobacteriota</taxon>
        <taxon>Stenosarchaea group</taxon>
        <taxon>Halobacteria</taxon>
        <taxon>Halobacteriales</taxon>
        <taxon>Natronomonadaceae</taxon>
        <taxon>Halomarina</taxon>
    </lineage>
</organism>
<feature type="compositionally biased region" description="Acidic residues" evidence="1">
    <location>
        <begin position="354"/>
        <end position="371"/>
    </location>
</feature>
<sequence length="394" mass="44133">MSDRVRVDWYVPTAEWEQFREYVESEYGEIEGYLGRETERAMQQYVDTDGYGSVEERVNRLVRAAGRRPDDLDEEKNLSSDLDRSETTRAYASVESEVKDEFREAVKDESDPYGVILAKAVREYRGGGRAGRLERKLDRVLDDAEALLATASEDTDTGLRKNGREVKTVAICNQLDEQFTDKELVGTIQDTAGVSSAPSVRQYREEVVERLDVEPHPANSDLWVPREVVDDLLGEGVPRECRMPVEYLDREQREERVMLELGRRAIPRDGNDSVSATDVRTDLLDDVPARSTVADILGAVARTDGYTVHETGDTARLRVDLNTVNAYNPELMGRIRAYYDEGSTRDASLTSYNESEDSGDETDDIAAEWDALDSASPDAAFATDGGPDDLEDSD</sequence>
<evidence type="ECO:0000256" key="1">
    <source>
        <dbReference type="SAM" id="MobiDB-lite"/>
    </source>
</evidence>
<dbReference type="EMBL" id="JBHSQH010000006">
    <property type="protein sequence ID" value="MFC5973807.1"/>
    <property type="molecule type" value="Genomic_DNA"/>
</dbReference>
<feature type="region of interest" description="Disordered" evidence="1">
    <location>
        <begin position="68"/>
        <end position="89"/>
    </location>
</feature>
<keyword evidence="3" id="KW-1185">Reference proteome</keyword>
<evidence type="ECO:0000313" key="3">
    <source>
        <dbReference type="Proteomes" id="UP001596099"/>
    </source>
</evidence>
<name>A0ABD5RTP8_9EURY</name>
<reference evidence="2 3" key="1">
    <citation type="journal article" date="2019" name="Int. J. Syst. Evol. Microbiol.">
        <title>The Global Catalogue of Microorganisms (GCM) 10K type strain sequencing project: providing services to taxonomists for standard genome sequencing and annotation.</title>
        <authorList>
            <consortium name="The Broad Institute Genomics Platform"/>
            <consortium name="The Broad Institute Genome Sequencing Center for Infectious Disease"/>
            <person name="Wu L."/>
            <person name="Ma J."/>
        </authorList>
    </citation>
    <scope>NUCLEOTIDE SEQUENCE [LARGE SCALE GENOMIC DNA]</scope>
    <source>
        <strain evidence="2 3">CGMCC 1.12543</strain>
    </source>
</reference>
<dbReference type="AlphaFoldDB" id="A0ABD5RTP8"/>
<feature type="region of interest" description="Disordered" evidence="1">
    <location>
        <begin position="343"/>
        <end position="394"/>
    </location>
</feature>
<protein>
    <submittedName>
        <fullName evidence="2">Uncharacterized protein</fullName>
    </submittedName>
</protein>
<feature type="compositionally biased region" description="Basic and acidic residues" evidence="1">
    <location>
        <begin position="68"/>
        <end position="87"/>
    </location>
</feature>
<dbReference type="RefSeq" id="WP_247421979.1">
    <property type="nucleotide sequence ID" value="NZ_JALLGW010000008.1"/>
</dbReference>
<evidence type="ECO:0000313" key="2">
    <source>
        <dbReference type="EMBL" id="MFC5973807.1"/>
    </source>
</evidence>
<dbReference type="Proteomes" id="UP001596099">
    <property type="component" value="Unassembled WGS sequence"/>
</dbReference>
<accession>A0ABD5RTP8</accession>